<dbReference type="Gene3D" id="3.20.20.70">
    <property type="entry name" value="Aldolase class I"/>
    <property type="match status" value="1"/>
</dbReference>
<evidence type="ECO:0000256" key="7">
    <source>
        <dbReference type="ARBA" id="ARBA00023002"/>
    </source>
</evidence>
<evidence type="ECO:0000256" key="6">
    <source>
        <dbReference type="ARBA" id="ARBA00022741"/>
    </source>
</evidence>
<sequence>MQWPDSLTRLFNITYPVIQAPMLGITTPAMVAEISNNGGLGSLPVGGQPPEKTAALIREVKALTSKPFAVNLFTYEMPPRPHAATFDRMQEFLQFLYGANRLAAPPVDMDSIRIYSYKEQVPVLLAEGIKAVSYTFGMPDAESMAQLKSAGCILTGTATSVAEAAAVAAAGADAVVMQGIEAGGHRGSFLPGELPLVGMQALVRQAVNRTGIPVIAAGGIGDGKGIAAALMLGAAGVQLGSVFLRSPESAAGKAHKEHIAAATDTATRLTRVFTGRWARGIPNLFMEEIEASGLMLNQYPIQDALTQPMRQVARELDNTDFTVMWAGQSAHMAPALPAAVIFRELVTATEKAWSYQ</sequence>
<keyword evidence="8 12" id="KW-0503">Monooxygenase</keyword>
<evidence type="ECO:0000256" key="9">
    <source>
        <dbReference type="ARBA" id="ARBA00031155"/>
    </source>
</evidence>
<comment type="similarity">
    <text evidence="2">Belongs to the nitronate monooxygenase family. NMO class I subfamily.</text>
</comment>
<evidence type="ECO:0000256" key="1">
    <source>
        <dbReference type="ARBA" id="ARBA00001917"/>
    </source>
</evidence>
<dbReference type="FunFam" id="3.20.20.70:FF:000154">
    <property type="entry name" value="Probable nitronate monooxygenase"/>
    <property type="match status" value="1"/>
</dbReference>
<dbReference type="SUPFAM" id="SSF51412">
    <property type="entry name" value="Inosine monophosphate dehydrogenase (IMPDH)"/>
    <property type="match status" value="1"/>
</dbReference>
<evidence type="ECO:0000256" key="3">
    <source>
        <dbReference type="ARBA" id="ARBA00022575"/>
    </source>
</evidence>
<keyword evidence="13" id="KW-1185">Reference proteome</keyword>
<accession>A0A433WPA6</accession>
<dbReference type="EMBL" id="RIAR02000001">
    <property type="protein sequence ID" value="NSL86527.1"/>
    <property type="molecule type" value="Genomic_DNA"/>
</dbReference>
<proteinExistence type="inferred from homology"/>
<evidence type="ECO:0000256" key="10">
    <source>
        <dbReference type="ARBA" id="ARBA00049401"/>
    </source>
</evidence>
<reference evidence="12" key="1">
    <citation type="submission" date="2020-05" db="EMBL/GenBank/DDBJ databases">
        <title>Chitinophaga laudate sp. nov., isolated from a tropical peat swamp.</title>
        <authorList>
            <person name="Goh C.B.S."/>
            <person name="Lee M.S."/>
            <person name="Parimannan S."/>
            <person name="Pasbakhsh P."/>
            <person name="Yule C.M."/>
            <person name="Rajandas H."/>
            <person name="Loke S."/>
            <person name="Croft L."/>
            <person name="Tan J.B.L."/>
        </authorList>
    </citation>
    <scope>NUCLEOTIDE SEQUENCE</scope>
    <source>
        <strain evidence="12">Mgbs1</strain>
    </source>
</reference>
<dbReference type="InterPro" id="IPR013785">
    <property type="entry name" value="Aldolase_TIM"/>
</dbReference>
<name>A0A433WPA6_9BACT</name>
<evidence type="ECO:0000256" key="2">
    <source>
        <dbReference type="ARBA" id="ARBA00009881"/>
    </source>
</evidence>
<dbReference type="Pfam" id="PF03060">
    <property type="entry name" value="NMO"/>
    <property type="match status" value="1"/>
</dbReference>
<dbReference type="GO" id="GO:0009636">
    <property type="term" value="P:response to toxic substance"/>
    <property type="evidence" value="ECO:0007669"/>
    <property type="project" value="UniProtKB-KW"/>
</dbReference>
<gene>
    <name evidence="12" type="ORF">ECE50_006780</name>
</gene>
<comment type="caution">
    <text evidence="12">The sequence shown here is derived from an EMBL/GenBank/DDBJ whole genome shotgun (WGS) entry which is preliminary data.</text>
</comment>
<protein>
    <recommendedName>
        <fullName evidence="11">Nitronate monooxygenase</fullName>
    </recommendedName>
    <alternativeName>
        <fullName evidence="9">Propionate 3-nitronate monooxygenase</fullName>
    </alternativeName>
</protein>
<evidence type="ECO:0000313" key="12">
    <source>
        <dbReference type="EMBL" id="NSL86527.1"/>
    </source>
</evidence>
<organism evidence="12 13">
    <name type="scientific">Chitinophaga solisilvae</name>
    <dbReference type="NCBI Taxonomy" id="1233460"/>
    <lineage>
        <taxon>Bacteria</taxon>
        <taxon>Pseudomonadati</taxon>
        <taxon>Bacteroidota</taxon>
        <taxon>Chitinophagia</taxon>
        <taxon>Chitinophagales</taxon>
        <taxon>Chitinophagaceae</taxon>
        <taxon>Chitinophaga</taxon>
    </lineage>
</organism>
<keyword evidence="6" id="KW-0547">Nucleotide-binding</keyword>
<dbReference type="PANTHER" id="PTHR42747">
    <property type="entry name" value="NITRONATE MONOOXYGENASE-RELATED"/>
    <property type="match status" value="1"/>
</dbReference>
<evidence type="ECO:0000313" key="13">
    <source>
        <dbReference type="Proteomes" id="UP000281028"/>
    </source>
</evidence>
<dbReference type="InterPro" id="IPR004136">
    <property type="entry name" value="NMO"/>
</dbReference>
<evidence type="ECO:0000256" key="4">
    <source>
        <dbReference type="ARBA" id="ARBA00022630"/>
    </source>
</evidence>
<comment type="catalytic activity">
    <reaction evidence="10">
        <text>3 propionate 3-nitronate + 3 O2 + H2O = 3 3-oxopropanoate + 2 nitrate + nitrite + H2O2 + 3 H(+)</text>
        <dbReference type="Rhea" id="RHEA:57332"/>
        <dbReference type="ChEBI" id="CHEBI:15377"/>
        <dbReference type="ChEBI" id="CHEBI:15378"/>
        <dbReference type="ChEBI" id="CHEBI:15379"/>
        <dbReference type="ChEBI" id="CHEBI:16240"/>
        <dbReference type="ChEBI" id="CHEBI:16301"/>
        <dbReference type="ChEBI" id="CHEBI:17632"/>
        <dbReference type="ChEBI" id="CHEBI:33190"/>
        <dbReference type="ChEBI" id="CHEBI:136067"/>
    </reaction>
</comment>
<dbReference type="Proteomes" id="UP000281028">
    <property type="component" value="Unassembled WGS sequence"/>
</dbReference>
<dbReference type="AlphaFoldDB" id="A0A433WPA6"/>
<keyword evidence="5" id="KW-0288">FMN</keyword>
<keyword evidence="3" id="KW-0216">Detoxification</keyword>
<evidence type="ECO:0000256" key="8">
    <source>
        <dbReference type="ARBA" id="ARBA00023033"/>
    </source>
</evidence>
<evidence type="ECO:0000256" key="11">
    <source>
        <dbReference type="ARBA" id="ARBA00067136"/>
    </source>
</evidence>
<keyword evidence="4" id="KW-0285">Flavoprotein</keyword>
<keyword evidence="7" id="KW-0560">Oxidoreductase</keyword>
<dbReference type="PANTHER" id="PTHR42747:SF3">
    <property type="entry name" value="NITRONATE MONOOXYGENASE-RELATED"/>
    <property type="match status" value="1"/>
</dbReference>
<evidence type="ECO:0000256" key="5">
    <source>
        <dbReference type="ARBA" id="ARBA00022643"/>
    </source>
</evidence>
<dbReference type="GO" id="GO:0000166">
    <property type="term" value="F:nucleotide binding"/>
    <property type="evidence" value="ECO:0007669"/>
    <property type="project" value="UniProtKB-KW"/>
</dbReference>
<dbReference type="CDD" id="cd04730">
    <property type="entry name" value="NPD_like"/>
    <property type="match status" value="1"/>
</dbReference>
<dbReference type="OrthoDB" id="9778912at2"/>
<dbReference type="GO" id="GO:0018580">
    <property type="term" value="F:nitronate monooxygenase activity"/>
    <property type="evidence" value="ECO:0007669"/>
    <property type="project" value="InterPro"/>
</dbReference>
<comment type="cofactor">
    <cofactor evidence="1">
        <name>FMN</name>
        <dbReference type="ChEBI" id="CHEBI:58210"/>
    </cofactor>
</comment>